<sequence>SFINAMAEVCEAAGGDVVKLAEAIGYDERIGARFLRAGIGFGGGCLPKDIRAFMARAGELGADQALTFLREIDSINMRRRGQMVGMAREALGDGTFLGKRVAVLGAAFKPDSDDVRDSPALNVAGQIHLQGGQVTVYDPKGMDNARRVFPTLAYADSALEAVRGADVVLHLTEWREFREVDPEELGRVVNARIILDGRNALDADLWRAAGWTFRAMGRPRA</sequence>
<proteinExistence type="predicted"/>
<dbReference type="Pfam" id="PF00984">
    <property type="entry name" value="UDPG_MGDP_dh"/>
    <property type="match status" value="1"/>
</dbReference>
<dbReference type="RefSeq" id="WP_275563566.1">
    <property type="nucleotide sequence ID" value="NZ_CP095474.1"/>
</dbReference>
<feature type="domain" description="UDP-glucose/GDP-mannose dehydrogenase C-terminal" evidence="1">
    <location>
        <begin position="102"/>
        <end position="203"/>
    </location>
</feature>
<dbReference type="Pfam" id="PF03720">
    <property type="entry name" value="UDPG_MGDP_dh_C"/>
    <property type="match status" value="1"/>
</dbReference>
<dbReference type="EMBL" id="CP095474">
    <property type="protein sequence ID" value="URN16358.1"/>
    <property type="molecule type" value="Genomic_DNA"/>
</dbReference>
<feature type="non-terminal residue" evidence="2">
    <location>
        <position position="1"/>
    </location>
</feature>
<dbReference type="SMART" id="SM00984">
    <property type="entry name" value="UDPG_MGDP_dh_C"/>
    <property type="match status" value="1"/>
</dbReference>
<dbReference type="InterPro" id="IPR017476">
    <property type="entry name" value="UDP-Glc/GDP-Man"/>
</dbReference>
<dbReference type="PIRSF" id="PIRSF500134">
    <property type="entry name" value="UDPglc_DH_bac"/>
    <property type="match status" value="1"/>
</dbReference>
<name>A0ABY4TF02_9ACTN</name>
<protein>
    <submittedName>
        <fullName evidence="2">UDP-glucose 6-dehydrogenase</fullName>
    </submittedName>
</protein>
<evidence type="ECO:0000313" key="3">
    <source>
        <dbReference type="Proteomes" id="UP001056383"/>
    </source>
</evidence>
<reference evidence="2" key="1">
    <citation type="submission" date="2022-04" db="EMBL/GenBank/DDBJ databases">
        <title>Systematic whole-genome sequencing reveals an unexpected diversity among actinomycetoma pathogens and provides insights into their antibacterial susceptibilities.</title>
        <authorList>
            <person name="Watson A.K."/>
            <person name="Kepplinger B."/>
            <person name="Bakhiet S.M."/>
            <person name="Mhmoud N.A."/>
            <person name="Chapman J."/>
            <person name="Allenby N."/>
            <person name="Mickiewicz K."/>
            <person name="Goodfellow M."/>
            <person name="Fahal A.H."/>
            <person name="Errington J."/>
        </authorList>
    </citation>
    <scope>NUCLEOTIDE SEQUENCE</scope>
    <source>
        <strain evidence="2">SD 504</strain>
    </source>
</reference>
<dbReference type="InterPro" id="IPR014026">
    <property type="entry name" value="UDP-Glc/GDP-Man_DH_dimer"/>
</dbReference>
<organism evidence="2 3">
    <name type="scientific">Streptomyces sudanensis</name>
    <dbReference type="NCBI Taxonomy" id="436397"/>
    <lineage>
        <taxon>Bacteria</taxon>
        <taxon>Bacillati</taxon>
        <taxon>Actinomycetota</taxon>
        <taxon>Actinomycetes</taxon>
        <taxon>Kitasatosporales</taxon>
        <taxon>Streptomycetaceae</taxon>
        <taxon>Streptomyces</taxon>
    </lineage>
</organism>
<dbReference type="SUPFAM" id="SSF52413">
    <property type="entry name" value="UDP-glucose/GDP-mannose dehydrogenase C-terminal domain"/>
    <property type="match status" value="1"/>
</dbReference>
<evidence type="ECO:0000259" key="1">
    <source>
        <dbReference type="SMART" id="SM00984"/>
    </source>
</evidence>
<gene>
    <name evidence="2" type="ORF">MW084_10845</name>
</gene>
<dbReference type="InterPro" id="IPR036220">
    <property type="entry name" value="UDP-Glc/GDP-Man_DH_C_sf"/>
</dbReference>
<dbReference type="InterPro" id="IPR028357">
    <property type="entry name" value="UDPglc_DH_bac"/>
</dbReference>
<evidence type="ECO:0000313" key="2">
    <source>
        <dbReference type="EMBL" id="URN16358.1"/>
    </source>
</evidence>
<accession>A0ABY4TF02</accession>
<keyword evidence="3" id="KW-1185">Reference proteome</keyword>
<dbReference type="PIRSF" id="PIRSF000124">
    <property type="entry name" value="UDPglc_GDPman_dh"/>
    <property type="match status" value="1"/>
</dbReference>
<dbReference type="SUPFAM" id="SSF48179">
    <property type="entry name" value="6-phosphogluconate dehydrogenase C-terminal domain-like"/>
    <property type="match status" value="1"/>
</dbReference>
<dbReference type="InterPro" id="IPR008927">
    <property type="entry name" value="6-PGluconate_DH-like_C_sf"/>
</dbReference>
<dbReference type="PANTHER" id="PTHR43750:SF3">
    <property type="entry name" value="UDP-GLUCOSE 6-DEHYDROGENASE TUAD"/>
    <property type="match status" value="1"/>
</dbReference>
<dbReference type="Proteomes" id="UP001056383">
    <property type="component" value="Chromosome"/>
</dbReference>
<dbReference type="Gene3D" id="3.40.50.720">
    <property type="entry name" value="NAD(P)-binding Rossmann-like Domain"/>
    <property type="match status" value="1"/>
</dbReference>
<dbReference type="InterPro" id="IPR014027">
    <property type="entry name" value="UDP-Glc/GDP-Man_DH_C"/>
</dbReference>
<dbReference type="PANTHER" id="PTHR43750">
    <property type="entry name" value="UDP-GLUCOSE 6-DEHYDROGENASE TUAD"/>
    <property type="match status" value="1"/>
</dbReference>